<evidence type="ECO:0000313" key="2">
    <source>
        <dbReference type="Proteomes" id="UP000050454"/>
    </source>
</evidence>
<organism evidence="1 2">
    <name type="scientific">Jiulongibacter sediminis</name>
    <dbReference type="NCBI Taxonomy" id="1605367"/>
    <lineage>
        <taxon>Bacteria</taxon>
        <taxon>Pseudomonadati</taxon>
        <taxon>Bacteroidota</taxon>
        <taxon>Cytophagia</taxon>
        <taxon>Cytophagales</taxon>
        <taxon>Leadbetterellaceae</taxon>
        <taxon>Jiulongibacter</taxon>
    </lineage>
</organism>
<dbReference type="AlphaFoldDB" id="A0A0N8H9U0"/>
<protein>
    <submittedName>
        <fullName evidence="1">Uncharacterized protein</fullName>
    </submittedName>
</protein>
<keyword evidence="2" id="KW-1185">Reference proteome</keyword>
<sequence length="69" mass="8175">MAFLYKKVWKSYHNSFRKGLSQPPQKRLRPVQKLFRDLIMFGFAVANRSDLPVFKFKDIRFGLGHDDGE</sequence>
<comment type="caution">
    <text evidence="1">The sequence shown here is derived from an EMBL/GenBank/DDBJ whole genome shotgun (WGS) entry which is preliminary data.</text>
</comment>
<gene>
    <name evidence="1" type="ORF">AFM12_06545</name>
</gene>
<dbReference type="Proteomes" id="UP000050454">
    <property type="component" value="Unassembled WGS sequence"/>
</dbReference>
<dbReference type="EMBL" id="LGTQ01000006">
    <property type="protein sequence ID" value="KPM48308.1"/>
    <property type="molecule type" value="Genomic_DNA"/>
</dbReference>
<reference evidence="1 2" key="1">
    <citation type="submission" date="2015-07" db="EMBL/GenBank/DDBJ databases">
        <title>The draft genome sequence of Leadbetterella sp. JN14-9.</title>
        <authorList>
            <person name="Liu Y."/>
            <person name="Du J."/>
            <person name="Shao Z."/>
        </authorList>
    </citation>
    <scope>NUCLEOTIDE SEQUENCE [LARGE SCALE GENOMIC DNA]</scope>
    <source>
        <strain evidence="1 2">JN14-9</strain>
    </source>
</reference>
<dbReference type="STRING" id="1605367.AFM12_06545"/>
<name>A0A0N8H9U0_9BACT</name>
<proteinExistence type="predicted"/>
<accession>A0A0N8H9U0</accession>
<evidence type="ECO:0000313" key="1">
    <source>
        <dbReference type="EMBL" id="KPM48308.1"/>
    </source>
</evidence>